<keyword evidence="1" id="KW-1133">Transmembrane helix</keyword>
<proteinExistence type="predicted"/>
<dbReference type="RefSeq" id="WP_188362056.1">
    <property type="nucleotide sequence ID" value="NZ_BMFG01000005.1"/>
</dbReference>
<name>A0A916Y1R8_9FLAO</name>
<feature type="transmembrane region" description="Helical" evidence="1">
    <location>
        <begin position="47"/>
        <end position="68"/>
    </location>
</feature>
<feature type="domain" description="YdbS-like PH" evidence="2">
    <location>
        <begin position="70"/>
        <end position="149"/>
    </location>
</feature>
<dbReference type="PANTHER" id="PTHR34473">
    <property type="entry name" value="UPF0699 TRANSMEMBRANE PROTEIN YDBS"/>
    <property type="match status" value="1"/>
</dbReference>
<sequence length="498" mass="57661">METYDFSQPQRQSVKGIAIMFADTLQGIIRGLWAPLLLVLYKMDWTKIFVVFGFLVLVLLIIGVVAYLKYKNFTFYLDSNRQEFVIQEGIFSKNKVTLQLNKIQQVNINQSIIQKMVGVYSLDIDTAGSTKKEVSIRAIDFKMANYLKEVLVASEKTKTNEVATDFVEDSVLKINLLTLIKVGFTSNYGRSIALIIGFFGTMYNGIYDFKETFEVDEQEVEGYIDQSIAYFSFSFIILLILIVVITLNVGRIVFKYFDYQIKKQNESLVVSHGLIAKKNTLLKPIKVQSALFSQNFFQKKLNLFTMELNQASSNDGFEQENAKKGTIEIPGCSDAERNNIMTMIYGKMTKEKEVLTPNFRYLLKAVILTIIVPVATVLILGLFVLPEIQLYFPLILVYLVFVGIVLWFKFRNYRMYVNADFIEFKRNAWEVQHQFLEVYKIQGITTKQYFWHKKADVAHITFHTAAGDVGFKFAKYSKLKNWINYWLVEVERSSKKWM</sequence>
<dbReference type="PANTHER" id="PTHR34473:SF2">
    <property type="entry name" value="UPF0699 TRANSMEMBRANE PROTEIN YDBT"/>
    <property type="match status" value="1"/>
</dbReference>
<organism evidence="3 4">
    <name type="scientific">Flavobacterium orientale</name>
    <dbReference type="NCBI Taxonomy" id="1756020"/>
    <lineage>
        <taxon>Bacteria</taxon>
        <taxon>Pseudomonadati</taxon>
        <taxon>Bacteroidota</taxon>
        <taxon>Flavobacteriia</taxon>
        <taxon>Flavobacteriales</taxon>
        <taxon>Flavobacteriaceae</taxon>
        <taxon>Flavobacterium</taxon>
    </lineage>
</organism>
<evidence type="ECO:0000259" key="2">
    <source>
        <dbReference type="Pfam" id="PF03703"/>
    </source>
</evidence>
<comment type="caution">
    <text evidence="3">The sequence shown here is derived from an EMBL/GenBank/DDBJ whole genome shotgun (WGS) entry which is preliminary data.</text>
</comment>
<reference evidence="3" key="2">
    <citation type="submission" date="2020-09" db="EMBL/GenBank/DDBJ databases">
        <authorList>
            <person name="Sun Q."/>
            <person name="Zhou Y."/>
        </authorList>
    </citation>
    <scope>NUCLEOTIDE SEQUENCE</scope>
    <source>
        <strain evidence="3">CGMCC 1.12506</strain>
    </source>
</reference>
<dbReference type="EMBL" id="BMFG01000005">
    <property type="protein sequence ID" value="GGD26732.1"/>
    <property type="molecule type" value="Genomic_DNA"/>
</dbReference>
<evidence type="ECO:0000313" key="4">
    <source>
        <dbReference type="Proteomes" id="UP000625735"/>
    </source>
</evidence>
<feature type="domain" description="YdbS-like PH" evidence="2">
    <location>
        <begin position="259"/>
        <end position="329"/>
    </location>
</feature>
<keyword evidence="1" id="KW-0472">Membrane</keyword>
<reference evidence="3" key="1">
    <citation type="journal article" date="2014" name="Int. J. Syst. Evol. Microbiol.">
        <title>Complete genome sequence of Corynebacterium casei LMG S-19264T (=DSM 44701T), isolated from a smear-ripened cheese.</title>
        <authorList>
            <consortium name="US DOE Joint Genome Institute (JGI-PGF)"/>
            <person name="Walter F."/>
            <person name="Albersmeier A."/>
            <person name="Kalinowski J."/>
            <person name="Ruckert C."/>
        </authorList>
    </citation>
    <scope>NUCLEOTIDE SEQUENCE</scope>
    <source>
        <strain evidence="3">CGMCC 1.12506</strain>
    </source>
</reference>
<accession>A0A916Y1R8</accession>
<gene>
    <name evidence="3" type="ORF">GCM10011343_16210</name>
</gene>
<feature type="transmembrane region" description="Helical" evidence="1">
    <location>
        <begin position="390"/>
        <end position="408"/>
    </location>
</feature>
<keyword evidence="1" id="KW-0812">Transmembrane</keyword>
<dbReference type="InterPro" id="IPR005182">
    <property type="entry name" value="YdbS-like_PH"/>
</dbReference>
<feature type="transmembrane region" description="Helical" evidence="1">
    <location>
        <begin position="188"/>
        <end position="207"/>
    </location>
</feature>
<evidence type="ECO:0000313" key="3">
    <source>
        <dbReference type="EMBL" id="GGD26732.1"/>
    </source>
</evidence>
<dbReference type="Proteomes" id="UP000625735">
    <property type="component" value="Unassembled WGS sequence"/>
</dbReference>
<evidence type="ECO:0000256" key="1">
    <source>
        <dbReference type="SAM" id="Phobius"/>
    </source>
</evidence>
<feature type="transmembrane region" description="Helical" evidence="1">
    <location>
        <begin position="227"/>
        <end position="254"/>
    </location>
</feature>
<protein>
    <recommendedName>
        <fullName evidence="2">YdbS-like PH domain-containing protein</fullName>
    </recommendedName>
</protein>
<feature type="transmembrane region" description="Helical" evidence="1">
    <location>
        <begin position="361"/>
        <end position="384"/>
    </location>
</feature>
<feature type="transmembrane region" description="Helical" evidence="1">
    <location>
        <begin position="21"/>
        <end position="41"/>
    </location>
</feature>
<dbReference type="Pfam" id="PF03703">
    <property type="entry name" value="bPH_2"/>
    <property type="match status" value="2"/>
</dbReference>
<dbReference type="AlphaFoldDB" id="A0A916Y1R8"/>
<keyword evidence="4" id="KW-1185">Reference proteome</keyword>